<name>A0ABU4UCT6_9GAMM</name>
<gene>
    <name evidence="1" type="ORF">QLH52_07750</name>
</gene>
<organism evidence="1 2">
    <name type="scientific">Methylomonas defluvii</name>
    <dbReference type="NCBI Taxonomy" id="3045149"/>
    <lineage>
        <taxon>Bacteria</taxon>
        <taxon>Pseudomonadati</taxon>
        <taxon>Pseudomonadota</taxon>
        <taxon>Gammaproteobacteria</taxon>
        <taxon>Methylococcales</taxon>
        <taxon>Methylococcaceae</taxon>
        <taxon>Methylomonas</taxon>
    </lineage>
</organism>
<comment type="caution">
    <text evidence="1">The sequence shown here is derived from an EMBL/GenBank/DDBJ whole genome shotgun (WGS) entry which is preliminary data.</text>
</comment>
<dbReference type="RefSeq" id="WP_319961143.1">
    <property type="nucleotide sequence ID" value="NZ_JAXARY010000005.1"/>
</dbReference>
<accession>A0ABU4UCT6</accession>
<evidence type="ECO:0000313" key="2">
    <source>
        <dbReference type="Proteomes" id="UP001284537"/>
    </source>
</evidence>
<keyword evidence="2" id="KW-1185">Reference proteome</keyword>
<dbReference type="Proteomes" id="UP001284537">
    <property type="component" value="Unassembled WGS sequence"/>
</dbReference>
<evidence type="ECO:0000313" key="1">
    <source>
        <dbReference type="EMBL" id="MDX8127170.1"/>
    </source>
</evidence>
<proteinExistence type="predicted"/>
<reference evidence="1 2" key="1">
    <citation type="submission" date="2023-11" db="EMBL/GenBank/DDBJ databases">
        <authorList>
            <person name="Ouyang M.-Y."/>
        </authorList>
    </citation>
    <scope>NUCLEOTIDE SEQUENCE [LARGE SCALE GENOMIC DNA]</scope>
    <source>
        <strain evidence="1 2">OY6</strain>
    </source>
</reference>
<dbReference type="EMBL" id="JAXARY010000005">
    <property type="protein sequence ID" value="MDX8127170.1"/>
    <property type="molecule type" value="Genomic_DNA"/>
</dbReference>
<protein>
    <submittedName>
        <fullName evidence="1">Uncharacterized protein</fullName>
    </submittedName>
</protein>
<sequence length="304" mass="35096">MLKNLDTPPKGADPFIWADFIELRAILHPDKCFSRGELSSIEKRDRDIGEGFNVENRWRDIVNFSGNRKKEFDHFYPFNISADQDTIEFDYEGNQAHIVYVSLLIASCMRNIENTRKSEVARVFEETCFEIFSSLMPSGSEVRATWANAGNAAVYTGTLFEKMKSLAKDLRCVPTFEERDFNKRDTGDGGIDLIAWHPMADDRQGMPIAFAQCGCSKDDWVFKQLEASPAKHRRHFPVMHLWATYYFLPLDLRFSDGDWAYKSDIGDAIIVDRLRLLRLAEQNNLYQKLPDMSYVNEALQIQYA</sequence>